<feature type="compositionally biased region" description="Polar residues" evidence="6">
    <location>
        <begin position="162"/>
        <end position="171"/>
    </location>
</feature>
<dbReference type="HOGENOM" id="CLU_912196_0_0_1"/>
<dbReference type="GO" id="GO:0005634">
    <property type="term" value="C:nucleus"/>
    <property type="evidence" value="ECO:0007669"/>
    <property type="project" value="TreeGrafter"/>
</dbReference>
<gene>
    <name evidence="8" type="ORF">W97_06310</name>
</gene>
<feature type="compositionally biased region" description="Basic and acidic residues" evidence="6">
    <location>
        <begin position="125"/>
        <end position="160"/>
    </location>
</feature>
<dbReference type="SMART" id="SM00355">
    <property type="entry name" value="ZnF_C2H2"/>
    <property type="match status" value="3"/>
</dbReference>
<name>R7YYC0_CONA1</name>
<dbReference type="PROSITE" id="PS50157">
    <property type="entry name" value="ZINC_FINGER_C2H2_2"/>
    <property type="match status" value="1"/>
</dbReference>
<dbReference type="InterPro" id="IPR013087">
    <property type="entry name" value="Znf_C2H2_type"/>
</dbReference>
<evidence type="ECO:0000313" key="8">
    <source>
        <dbReference type="EMBL" id="EON66907.1"/>
    </source>
</evidence>
<feature type="domain" description="C2H2-type" evidence="7">
    <location>
        <begin position="79"/>
        <end position="107"/>
    </location>
</feature>
<evidence type="ECO:0000256" key="5">
    <source>
        <dbReference type="PROSITE-ProRule" id="PRU00042"/>
    </source>
</evidence>
<dbReference type="PANTHER" id="PTHR24403">
    <property type="entry name" value="ZINC FINGER PROTEIN"/>
    <property type="match status" value="1"/>
</dbReference>
<organism evidence="8 9">
    <name type="scientific">Coniosporium apollinis (strain CBS 100218)</name>
    <name type="common">Rock-inhabiting black yeast</name>
    <dbReference type="NCBI Taxonomy" id="1168221"/>
    <lineage>
        <taxon>Eukaryota</taxon>
        <taxon>Fungi</taxon>
        <taxon>Dikarya</taxon>
        <taxon>Ascomycota</taxon>
        <taxon>Pezizomycotina</taxon>
        <taxon>Dothideomycetes</taxon>
        <taxon>Dothideomycetes incertae sedis</taxon>
        <taxon>Coniosporium</taxon>
    </lineage>
</organism>
<protein>
    <recommendedName>
        <fullName evidence="7">C2H2-type domain-containing protein</fullName>
    </recommendedName>
</protein>
<dbReference type="RefSeq" id="XP_007782224.1">
    <property type="nucleotide sequence ID" value="XM_007784034.1"/>
</dbReference>
<dbReference type="GO" id="GO:0010468">
    <property type="term" value="P:regulation of gene expression"/>
    <property type="evidence" value="ECO:0007669"/>
    <property type="project" value="TreeGrafter"/>
</dbReference>
<dbReference type="GO" id="GO:0008270">
    <property type="term" value="F:zinc ion binding"/>
    <property type="evidence" value="ECO:0007669"/>
    <property type="project" value="UniProtKB-KW"/>
</dbReference>
<dbReference type="FunFam" id="3.30.160.60:FF:000446">
    <property type="entry name" value="Zinc finger protein"/>
    <property type="match status" value="1"/>
</dbReference>
<keyword evidence="3 5" id="KW-0863">Zinc-finger</keyword>
<evidence type="ECO:0000256" key="4">
    <source>
        <dbReference type="ARBA" id="ARBA00022833"/>
    </source>
</evidence>
<feature type="compositionally biased region" description="Pro residues" evidence="6">
    <location>
        <begin position="177"/>
        <end position="186"/>
    </location>
</feature>
<dbReference type="GeneID" id="19903621"/>
<dbReference type="InterPro" id="IPR050688">
    <property type="entry name" value="Zinc_finger/UBP_domain"/>
</dbReference>
<evidence type="ECO:0000256" key="1">
    <source>
        <dbReference type="ARBA" id="ARBA00022723"/>
    </source>
</evidence>
<evidence type="ECO:0000256" key="3">
    <source>
        <dbReference type="ARBA" id="ARBA00022771"/>
    </source>
</evidence>
<evidence type="ECO:0000259" key="7">
    <source>
        <dbReference type="PROSITE" id="PS50157"/>
    </source>
</evidence>
<keyword evidence="2" id="KW-0677">Repeat</keyword>
<dbReference type="Gene3D" id="3.30.160.60">
    <property type="entry name" value="Classic Zinc Finger"/>
    <property type="match status" value="1"/>
</dbReference>
<accession>R7YYC0</accession>
<dbReference type="SUPFAM" id="SSF57667">
    <property type="entry name" value="beta-beta-alpha zinc fingers"/>
    <property type="match status" value="1"/>
</dbReference>
<proteinExistence type="predicted"/>
<evidence type="ECO:0000256" key="6">
    <source>
        <dbReference type="SAM" id="MobiDB-lite"/>
    </source>
</evidence>
<dbReference type="Proteomes" id="UP000016924">
    <property type="component" value="Unassembled WGS sequence"/>
</dbReference>
<dbReference type="PROSITE" id="PS00028">
    <property type="entry name" value="ZINC_FINGER_C2H2_1"/>
    <property type="match status" value="1"/>
</dbReference>
<reference evidence="9" key="1">
    <citation type="submission" date="2012-06" db="EMBL/GenBank/DDBJ databases">
        <title>The genome sequence of Coniosporium apollinis CBS 100218.</title>
        <authorList>
            <consortium name="The Broad Institute Genome Sequencing Platform"/>
            <person name="Cuomo C."/>
            <person name="Gorbushina A."/>
            <person name="Noack S."/>
            <person name="Walker B."/>
            <person name="Young S.K."/>
            <person name="Zeng Q."/>
            <person name="Gargeya S."/>
            <person name="Fitzgerald M."/>
            <person name="Haas B."/>
            <person name="Abouelleil A."/>
            <person name="Alvarado L."/>
            <person name="Arachchi H.M."/>
            <person name="Berlin A.M."/>
            <person name="Chapman S.B."/>
            <person name="Goldberg J."/>
            <person name="Griggs A."/>
            <person name="Gujja S."/>
            <person name="Hansen M."/>
            <person name="Howarth C."/>
            <person name="Imamovic A."/>
            <person name="Larimer J."/>
            <person name="McCowan C."/>
            <person name="Montmayeur A."/>
            <person name="Murphy C."/>
            <person name="Neiman D."/>
            <person name="Pearson M."/>
            <person name="Priest M."/>
            <person name="Roberts A."/>
            <person name="Saif S."/>
            <person name="Shea T."/>
            <person name="Sisk P."/>
            <person name="Sykes S."/>
            <person name="Wortman J."/>
            <person name="Nusbaum C."/>
            <person name="Birren B."/>
        </authorList>
    </citation>
    <scope>NUCLEOTIDE SEQUENCE [LARGE SCALE GENOMIC DNA]</scope>
    <source>
        <strain evidence="9">CBS 100218</strain>
    </source>
</reference>
<keyword evidence="9" id="KW-1185">Reference proteome</keyword>
<evidence type="ECO:0000313" key="9">
    <source>
        <dbReference type="Proteomes" id="UP000016924"/>
    </source>
</evidence>
<dbReference type="AlphaFoldDB" id="R7YYC0"/>
<keyword evidence="4" id="KW-0862">Zinc</keyword>
<feature type="region of interest" description="Disordered" evidence="6">
    <location>
        <begin position="125"/>
        <end position="186"/>
    </location>
</feature>
<sequence length="305" mass="34353">MASSAINTQQPEEIYNGNTMTPEGPEFFSQKYMAATYKCRYCVKPKKTTTDVHAHCPYTTNDKRDFERHEAQHRRERGFKCSMCDKTFGQASHLKKHTEKDHLGYLEECRFCDYKCKEQIRRHEQKAHPAEYKAAKEGEDRQAKGARAAKREQLKSRRVDSVNPSPLSQVPTMAPAPSAPAPPALAPPALQADVDLFSAPWLQPMVDLPPLYTTAQVPSAIDADGNLPSTLWFPTVADSGFFDSIEPGEPFLSVDQAAIEYEPQLEPQYEPQYEPHYEPQYMGAALDDDFSAGWMDFDGSFAMGM</sequence>
<keyword evidence="1" id="KW-0479">Metal-binding</keyword>
<dbReference type="InterPro" id="IPR036236">
    <property type="entry name" value="Znf_C2H2_sf"/>
</dbReference>
<dbReference type="OrthoDB" id="654211at2759"/>
<evidence type="ECO:0000256" key="2">
    <source>
        <dbReference type="ARBA" id="ARBA00022737"/>
    </source>
</evidence>
<dbReference type="EMBL" id="JH767583">
    <property type="protein sequence ID" value="EON66907.1"/>
    <property type="molecule type" value="Genomic_DNA"/>
</dbReference>
<dbReference type="PANTHER" id="PTHR24403:SF67">
    <property type="entry name" value="FI01116P-RELATED"/>
    <property type="match status" value="1"/>
</dbReference>
<feature type="region of interest" description="Disordered" evidence="6">
    <location>
        <begin position="1"/>
        <end position="21"/>
    </location>
</feature>